<evidence type="ECO:0000313" key="1">
    <source>
        <dbReference type="EMBL" id="TLP55329.1"/>
    </source>
</evidence>
<proteinExistence type="predicted"/>
<keyword evidence="2" id="KW-1185">Reference proteome</keyword>
<dbReference type="RefSeq" id="WP_138165454.1">
    <property type="nucleotide sequence ID" value="NZ_VAUA01000016.1"/>
</dbReference>
<sequence>MMPIAENSFAVHPEWLVTMVPGITDKRLRSEIFEDEAFFKRLLSEQHPLLAFPDLQTEEKVKQITDVVSSAITEKNLRRIGLSWLAPRLILCLFTRETRTICGNLSVQDLDLVRKFHDHVDPSVIPTIPDVQSIEREGVHCFLAWAKGFPAPVAEHLKLLVSPISPQFSSNIEKRKMLFERFLRAVPEDDLS</sequence>
<dbReference type="Proteomes" id="UP000305041">
    <property type="component" value="Unassembled WGS sequence"/>
</dbReference>
<gene>
    <name evidence="1" type="ORF">FEE96_22920</name>
</gene>
<accession>A0ABY2UND1</accession>
<comment type="caution">
    <text evidence="1">The sequence shown here is derived from an EMBL/GenBank/DDBJ whole genome shotgun (WGS) entry which is preliminary data.</text>
</comment>
<name>A0ABY2UND1_9RHOB</name>
<protein>
    <submittedName>
        <fullName evidence="1">Uncharacterized protein</fullName>
    </submittedName>
</protein>
<reference evidence="1 2" key="1">
    <citation type="submission" date="2019-05" db="EMBL/GenBank/DDBJ databases">
        <title>Draft genome sequence of Pelagicola sp. DSW4-44.</title>
        <authorList>
            <person name="Oh J."/>
        </authorList>
    </citation>
    <scope>NUCLEOTIDE SEQUENCE [LARGE SCALE GENOMIC DNA]</scope>
    <source>
        <strain evidence="1 2">DSW4-44</strain>
    </source>
</reference>
<organism evidence="1 2">
    <name type="scientific">Parasedimentitalea maritima</name>
    <dbReference type="NCBI Taxonomy" id="2578117"/>
    <lineage>
        <taxon>Bacteria</taxon>
        <taxon>Pseudomonadati</taxon>
        <taxon>Pseudomonadota</taxon>
        <taxon>Alphaproteobacteria</taxon>
        <taxon>Rhodobacterales</taxon>
        <taxon>Paracoccaceae</taxon>
        <taxon>Parasedimentitalea</taxon>
    </lineage>
</organism>
<evidence type="ECO:0000313" key="2">
    <source>
        <dbReference type="Proteomes" id="UP000305041"/>
    </source>
</evidence>
<dbReference type="EMBL" id="VAUA01000016">
    <property type="protein sequence ID" value="TLP55329.1"/>
    <property type="molecule type" value="Genomic_DNA"/>
</dbReference>